<dbReference type="EMBL" id="JAVHJO010000002">
    <property type="protein sequence ID" value="KAK6543078.1"/>
    <property type="molecule type" value="Genomic_DNA"/>
</dbReference>
<keyword evidence="4" id="KW-1185">Reference proteome</keyword>
<dbReference type="AlphaFoldDB" id="A0AAV9XTK3"/>
<evidence type="ECO:0000313" key="3">
    <source>
        <dbReference type="EMBL" id="KAK6543078.1"/>
    </source>
</evidence>
<keyword evidence="2" id="KW-0812">Transmembrane</keyword>
<dbReference type="Proteomes" id="UP001365542">
    <property type="component" value="Unassembled WGS sequence"/>
</dbReference>
<evidence type="ECO:0000256" key="1">
    <source>
        <dbReference type="SAM" id="MobiDB-lite"/>
    </source>
</evidence>
<comment type="caution">
    <text evidence="3">The sequence shown here is derived from an EMBL/GenBank/DDBJ whole genome shotgun (WGS) entry which is preliminary data.</text>
</comment>
<protein>
    <recommendedName>
        <fullName evidence="5">Cadmium resistance transporter</fullName>
    </recommendedName>
</protein>
<sequence length="349" mass="37932">MQFGKAVGVACSSFAVTNIDNLFVLVTFFAEASVNNNKTLTPFKITLGQYIGFTIIIVISMIGYGASLVMPSEPIGFLGLLPILLGTYKFIQLVVPEKEPRTEEGGEGGDMEIGTEHTIMAWFKSIFKVSLVTVVNGGDNIGTYVPLFAQAKGAEIAVYIVIYYIMLALWCLSAFLVMKQKHILQVAQKYARVVIPVLYIGLGVYITIKSSCYPWSIRQINDSTGGDARDLGAIIMGVATTAVFLACIGVMLWLGLRKRVSDPPPDVGELDLRDLDAERDRNGSPDNIRAEIRSQGPGFKDLGSKPMYRRGGSGGLSPKPIVQHESGSSVNLFQLTPSRCIEHLDEAKG</sequence>
<name>A0AAV9XTK3_9PEZI</name>
<evidence type="ECO:0000313" key="4">
    <source>
        <dbReference type="Proteomes" id="UP001365542"/>
    </source>
</evidence>
<feature type="compositionally biased region" description="Basic and acidic residues" evidence="1">
    <location>
        <begin position="270"/>
        <end position="292"/>
    </location>
</feature>
<accession>A0AAV9XTK3</accession>
<feature type="transmembrane region" description="Helical" evidence="2">
    <location>
        <begin position="190"/>
        <end position="208"/>
    </location>
</feature>
<feature type="transmembrane region" description="Helical" evidence="2">
    <location>
        <begin position="50"/>
        <end position="70"/>
    </location>
</feature>
<feature type="region of interest" description="Disordered" evidence="1">
    <location>
        <begin position="262"/>
        <end position="323"/>
    </location>
</feature>
<evidence type="ECO:0000256" key="2">
    <source>
        <dbReference type="SAM" id="Phobius"/>
    </source>
</evidence>
<feature type="transmembrane region" description="Helical" evidence="2">
    <location>
        <begin position="77"/>
        <end position="95"/>
    </location>
</feature>
<feature type="transmembrane region" description="Helical" evidence="2">
    <location>
        <begin position="7"/>
        <end position="30"/>
    </location>
</feature>
<keyword evidence="2" id="KW-0472">Membrane</keyword>
<gene>
    <name evidence="3" type="ORF">TWF694_007001</name>
</gene>
<keyword evidence="2" id="KW-1133">Transmembrane helix</keyword>
<organism evidence="3 4">
    <name type="scientific">Orbilia ellipsospora</name>
    <dbReference type="NCBI Taxonomy" id="2528407"/>
    <lineage>
        <taxon>Eukaryota</taxon>
        <taxon>Fungi</taxon>
        <taxon>Dikarya</taxon>
        <taxon>Ascomycota</taxon>
        <taxon>Pezizomycotina</taxon>
        <taxon>Orbiliomycetes</taxon>
        <taxon>Orbiliales</taxon>
        <taxon>Orbiliaceae</taxon>
        <taxon>Orbilia</taxon>
    </lineage>
</organism>
<evidence type="ECO:0008006" key="5">
    <source>
        <dbReference type="Google" id="ProtNLM"/>
    </source>
</evidence>
<dbReference type="Pfam" id="PF03596">
    <property type="entry name" value="Cad"/>
    <property type="match status" value="1"/>
</dbReference>
<dbReference type="InterPro" id="IPR004676">
    <property type="entry name" value="Cd-R_transporter"/>
</dbReference>
<proteinExistence type="predicted"/>
<feature type="transmembrane region" description="Helical" evidence="2">
    <location>
        <begin position="231"/>
        <end position="254"/>
    </location>
</feature>
<feature type="transmembrane region" description="Helical" evidence="2">
    <location>
        <begin position="156"/>
        <end position="178"/>
    </location>
</feature>
<reference evidence="3 4" key="1">
    <citation type="submission" date="2019-10" db="EMBL/GenBank/DDBJ databases">
        <authorList>
            <person name="Palmer J.M."/>
        </authorList>
    </citation>
    <scope>NUCLEOTIDE SEQUENCE [LARGE SCALE GENOMIC DNA]</scope>
    <source>
        <strain evidence="3 4">TWF694</strain>
    </source>
</reference>